<name>A0A6G7GUR6_KUEST</name>
<proteinExistence type="predicted"/>
<reference evidence="2 3" key="1">
    <citation type="submission" date="2020-02" db="EMBL/GenBank/DDBJ databases">
        <title>Newly sequenced genome of strain CSTR1 showed variability in Candidatus Kuenenia stuttgartiensis genomes.</title>
        <authorList>
            <person name="Ding C."/>
            <person name="Adrian L."/>
        </authorList>
    </citation>
    <scope>NUCLEOTIDE SEQUENCE [LARGE SCALE GENOMIC DNA]</scope>
    <source>
        <strain evidence="2 3">CSTR1</strain>
    </source>
</reference>
<protein>
    <submittedName>
        <fullName evidence="2">Uncharacterized protein</fullName>
    </submittedName>
</protein>
<gene>
    <name evidence="2" type="ORF">KsCSTR_36840</name>
</gene>
<feature type="region of interest" description="Disordered" evidence="1">
    <location>
        <begin position="18"/>
        <end position="38"/>
    </location>
</feature>
<accession>A0A6G7GUR6</accession>
<sequence>MKLRKPEVVIKIDRSCHSKSTSTKCGSGGIGRHASLRG</sequence>
<organism evidence="2 3">
    <name type="scientific">Kuenenia stuttgartiensis</name>
    <dbReference type="NCBI Taxonomy" id="174633"/>
    <lineage>
        <taxon>Bacteria</taxon>
        <taxon>Pseudomonadati</taxon>
        <taxon>Planctomycetota</taxon>
        <taxon>Candidatus Brocadiia</taxon>
        <taxon>Candidatus Brocadiales</taxon>
        <taxon>Candidatus Brocadiaceae</taxon>
        <taxon>Candidatus Kuenenia</taxon>
    </lineage>
</organism>
<dbReference type="EMBL" id="CP049055">
    <property type="protein sequence ID" value="QII13063.1"/>
    <property type="molecule type" value="Genomic_DNA"/>
</dbReference>
<evidence type="ECO:0000256" key="1">
    <source>
        <dbReference type="SAM" id="MobiDB-lite"/>
    </source>
</evidence>
<evidence type="ECO:0000313" key="2">
    <source>
        <dbReference type="EMBL" id="QII13063.1"/>
    </source>
</evidence>
<dbReference type="AlphaFoldDB" id="A0A6G7GUR6"/>
<dbReference type="Proteomes" id="UP000501926">
    <property type="component" value="Chromosome"/>
</dbReference>
<evidence type="ECO:0000313" key="3">
    <source>
        <dbReference type="Proteomes" id="UP000501926"/>
    </source>
</evidence>